<dbReference type="GO" id="GO:0005085">
    <property type="term" value="F:guanyl-nucleotide exchange factor activity"/>
    <property type="evidence" value="ECO:0007669"/>
    <property type="project" value="UniProtKB-KW"/>
</dbReference>
<evidence type="ECO:0000259" key="5">
    <source>
        <dbReference type="Pfam" id="PF16269"/>
    </source>
</evidence>
<dbReference type="GO" id="GO:0005737">
    <property type="term" value="C:cytoplasm"/>
    <property type="evidence" value="ECO:0007669"/>
    <property type="project" value="UniProtKB-SubCell"/>
</dbReference>
<dbReference type="RefSeq" id="WP_343331797.1">
    <property type="nucleotide sequence ID" value="NZ_JAPOHD010000007.1"/>
</dbReference>
<dbReference type="EMBL" id="JAPOHD010000007">
    <property type="protein sequence ID" value="MCY1719460.1"/>
    <property type="molecule type" value="Genomic_DNA"/>
</dbReference>
<sequence length="314" mass="36116">MDVLTKETRDLLVAQKNEWELARKNFTGLDKVQVRTFQFDGFKVKVQFNPVRIVSSAAKVDKKSIEARPCFLCEANRPKEQRGVAFNDFSILVNPFPIFPEHFTIPGFAHTPQRIQGNFGNMLDLARVMQEFTVFYNGPKCGASAPDHFHFQAGNSDFMPINNEIDFLKESYGTKLFSEAGTVWSIKDGLRNFIFLESTDKKALKINIESIYQSMKVDLNEEEPMMNILASFHRSIWRVFIFPRALHRPTQYFEEGEKNILLSPASVDMGGVFITPLEKDFKKIRKDDIKDILAQVLLDEETFDKLIELIKTKA</sequence>
<comment type="function">
    <text evidence="2">Specific and highly efficient GDP-D-glucose phosphorylase regulating the levels of GDP-D-glucose in cells.</text>
</comment>
<evidence type="ECO:0000259" key="6">
    <source>
        <dbReference type="Pfam" id="PF26216"/>
    </source>
</evidence>
<dbReference type="PANTHER" id="PTHR20884">
    <property type="entry name" value="GDP-D-GLUCOSE PHOSPHORYLASE 1"/>
    <property type="match status" value="1"/>
</dbReference>
<dbReference type="GO" id="GO:0080048">
    <property type="term" value="F:GDP-D-glucose phosphorylase activity"/>
    <property type="evidence" value="ECO:0007669"/>
    <property type="project" value="InterPro"/>
</dbReference>
<dbReference type="InterPro" id="IPR036265">
    <property type="entry name" value="HIT-like_sf"/>
</dbReference>
<evidence type="ECO:0000256" key="2">
    <source>
        <dbReference type="ARBA" id="ARBA00003049"/>
    </source>
</evidence>
<dbReference type="PANTHER" id="PTHR20884:SF8">
    <property type="entry name" value="GDP-D-GLUCOSE PHOSPHORYLASE 1"/>
    <property type="match status" value="1"/>
</dbReference>
<evidence type="ECO:0000313" key="8">
    <source>
        <dbReference type="Proteomes" id="UP001145087"/>
    </source>
</evidence>
<feature type="domain" description="GDPGP1-like C-terminal" evidence="6">
    <location>
        <begin position="192"/>
        <end position="312"/>
    </location>
</feature>
<dbReference type="InterPro" id="IPR046320">
    <property type="entry name" value="DUF4922"/>
</dbReference>
<dbReference type="InterPro" id="IPR058865">
    <property type="entry name" value="GDPGP1_C"/>
</dbReference>
<protein>
    <recommendedName>
        <fullName evidence="4">GDP-D-glucose phosphorylase 1</fullName>
        <ecNumber evidence="3">2.7.7.78</ecNumber>
    </recommendedName>
</protein>
<evidence type="ECO:0000256" key="3">
    <source>
        <dbReference type="ARBA" id="ARBA00012507"/>
    </source>
</evidence>
<organism evidence="7 8">
    <name type="scientific">Draconibacterium aestuarii</name>
    <dbReference type="NCBI Taxonomy" id="2998507"/>
    <lineage>
        <taxon>Bacteria</taxon>
        <taxon>Pseudomonadati</taxon>
        <taxon>Bacteroidota</taxon>
        <taxon>Bacteroidia</taxon>
        <taxon>Marinilabiliales</taxon>
        <taxon>Prolixibacteraceae</taxon>
        <taxon>Draconibacterium</taxon>
    </lineage>
</organism>
<dbReference type="SUPFAM" id="SSF54197">
    <property type="entry name" value="HIT-like"/>
    <property type="match status" value="1"/>
</dbReference>
<reference evidence="7" key="1">
    <citation type="submission" date="2022-11" db="EMBL/GenBank/DDBJ databases">
        <title>Marilongibacter aestuarii gen. nov., sp. nov., isolated from tidal flat sediment.</title>
        <authorList>
            <person name="Jiayan W."/>
        </authorList>
    </citation>
    <scope>NUCLEOTIDE SEQUENCE</scope>
    <source>
        <strain evidence="7">Z1-6</strain>
    </source>
</reference>
<dbReference type="GO" id="GO:0006006">
    <property type="term" value="P:glucose metabolic process"/>
    <property type="evidence" value="ECO:0007669"/>
    <property type="project" value="TreeGrafter"/>
</dbReference>
<feature type="domain" description="DUF4922" evidence="5">
    <location>
        <begin position="12"/>
        <end position="155"/>
    </location>
</feature>
<comment type="catalytic activity">
    <reaction evidence="1">
        <text>GDP-alpha-D-glucose + phosphate = alpha-D-glucose 1-phosphate + GDP + H(+)</text>
        <dbReference type="Rhea" id="RHEA:30387"/>
        <dbReference type="ChEBI" id="CHEBI:15378"/>
        <dbReference type="ChEBI" id="CHEBI:43474"/>
        <dbReference type="ChEBI" id="CHEBI:58189"/>
        <dbReference type="ChEBI" id="CHEBI:58601"/>
        <dbReference type="ChEBI" id="CHEBI:62230"/>
        <dbReference type="EC" id="2.7.7.78"/>
    </reaction>
</comment>
<accession>A0A9X3J6B1</accession>
<dbReference type="Proteomes" id="UP001145087">
    <property type="component" value="Unassembled WGS sequence"/>
</dbReference>
<dbReference type="GO" id="GO:0000166">
    <property type="term" value="F:nucleotide binding"/>
    <property type="evidence" value="ECO:0007669"/>
    <property type="project" value="UniProtKB-KW"/>
</dbReference>
<proteinExistence type="predicted"/>
<dbReference type="AlphaFoldDB" id="A0A9X3J6B1"/>
<dbReference type="Pfam" id="PF26216">
    <property type="entry name" value="GDPGP1_C"/>
    <property type="match status" value="1"/>
</dbReference>
<name>A0A9X3J6B1_9BACT</name>
<dbReference type="GO" id="GO:0016787">
    <property type="term" value="F:hydrolase activity"/>
    <property type="evidence" value="ECO:0007669"/>
    <property type="project" value="UniProtKB-KW"/>
</dbReference>
<dbReference type="InterPro" id="IPR026506">
    <property type="entry name" value="GDPGP"/>
</dbReference>
<dbReference type="Pfam" id="PF16269">
    <property type="entry name" value="DUF4922"/>
    <property type="match status" value="1"/>
</dbReference>
<gene>
    <name evidence="7" type="ORF">OU798_03855</name>
</gene>
<evidence type="ECO:0000313" key="7">
    <source>
        <dbReference type="EMBL" id="MCY1719460.1"/>
    </source>
</evidence>
<evidence type="ECO:0000256" key="1">
    <source>
        <dbReference type="ARBA" id="ARBA00000063"/>
    </source>
</evidence>
<keyword evidence="8" id="KW-1185">Reference proteome</keyword>
<comment type="caution">
    <text evidence="7">The sequence shown here is derived from an EMBL/GenBank/DDBJ whole genome shotgun (WGS) entry which is preliminary data.</text>
</comment>
<evidence type="ECO:0000256" key="4">
    <source>
        <dbReference type="ARBA" id="ARBA00018857"/>
    </source>
</evidence>
<dbReference type="EC" id="2.7.7.78" evidence="3"/>